<evidence type="ECO:0000313" key="3">
    <source>
        <dbReference type="Proteomes" id="UP000627292"/>
    </source>
</evidence>
<name>A0A917J3G7_9BACT</name>
<gene>
    <name evidence="2" type="ORF">GCM10011379_43810</name>
</gene>
<dbReference type="Proteomes" id="UP000627292">
    <property type="component" value="Unassembled WGS sequence"/>
</dbReference>
<dbReference type="AlphaFoldDB" id="A0A917J3G7"/>
<dbReference type="RefSeq" id="WP_188956373.1">
    <property type="nucleotide sequence ID" value="NZ_BMIB01000004.1"/>
</dbReference>
<evidence type="ECO:0000313" key="2">
    <source>
        <dbReference type="EMBL" id="GGH77446.1"/>
    </source>
</evidence>
<evidence type="ECO:0000256" key="1">
    <source>
        <dbReference type="SAM" id="Phobius"/>
    </source>
</evidence>
<keyword evidence="3" id="KW-1185">Reference proteome</keyword>
<accession>A0A917J3G7</accession>
<keyword evidence="1" id="KW-0472">Membrane</keyword>
<dbReference type="EMBL" id="BMIB01000004">
    <property type="protein sequence ID" value="GGH77446.1"/>
    <property type="molecule type" value="Genomic_DNA"/>
</dbReference>
<keyword evidence="1" id="KW-1133">Transmembrane helix</keyword>
<reference evidence="2" key="2">
    <citation type="submission" date="2020-09" db="EMBL/GenBank/DDBJ databases">
        <authorList>
            <person name="Sun Q."/>
            <person name="Zhou Y."/>
        </authorList>
    </citation>
    <scope>NUCLEOTIDE SEQUENCE</scope>
    <source>
        <strain evidence="2">CGMCC 1.15290</strain>
    </source>
</reference>
<protein>
    <submittedName>
        <fullName evidence="2">Uncharacterized protein</fullName>
    </submittedName>
</protein>
<sequence length="250" mass="27441">MTENSSDIWMEVPRSNVYTVPEWYFDTLPGHIMSHIRFSATLQTPQQTPYQVPTGYFDALSSRILSQVHLQAGASQQTVAGNKEVYQELQQLAPLLNTISKQPVFSIPENYFEVQLQMPVTVADTSTLRTLRVVRKVNSWLRYSAAAVVAGIMVTAAFVFTDNGGPAGNTSGNSTVKTGKSLDVKKEVSVLSEDEIVNYLSTHPSTADVSTSVTSVSPDIQHIVNDISEEEIRQYLKENSDPGEGLAKGI</sequence>
<reference evidence="2" key="1">
    <citation type="journal article" date="2014" name="Int. J. Syst. Evol. Microbiol.">
        <title>Complete genome sequence of Corynebacterium casei LMG S-19264T (=DSM 44701T), isolated from a smear-ripened cheese.</title>
        <authorList>
            <consortium name="US DOE Joint Genome Institute (JGI-PGF)"/>
            <person name="Walter F."/>
            <person name="Albersmeier A."/>
            <person name="Kalinowski J."/>
            <person name="Ruckert C."/>
        </authorList>
    </citation>
    <scope>NUCLEOTIDE SEQUENCE</scope>
    <source>
        <strain evidence="2">CGMCC 1.15290</strain>
    </source>
</reference>
<proteinExistence type="predicted"/>
<keyword evidence="1" id="KW-0812">Transmembrane</keyword>
<organism evidence="2 3">
    <name type="scientific">Filimonas zeae</name>
    <dbReference type="NCBI Taxonomy" id="1737353"/>
    <lineage>
        <taxon>Bacteria</taxon>
        <taxon>Pseudomonadati</taxon>
        <taxon>Bacteroidota</taxon>
        <taxon>Chitinophagia</taxon>
        <taxon>Chitinophagales</taxon>
        <taxon>Chitinophagaceae</taxon>
        <taxon>Filimonas</taxon>
    </lineage>
</organism>
<comment type="caution">
    <text evidence="2">The sequence shown here is derived from an EMBL/GenBank/DDBJ whole genome shotgun (WGS) entry which is preliminary data.</text>
</comment>
<feature type="transmembrane region" description="Helical" evidence="1">
    <location>
        <begin position="140"/>
        <end position="160"/>
    </location>
</feature>